<evidence type="ECO:0000256" key="7">
    <source>
        <dbReference type="SAM" id="Phobius"/>
    </source>
</evidence>
<feature type="transmembrane region" description="Helical" evidence="7">
    <location>
        <begin position="117"/>
        <end position="146"/>
    </location>
</feature>
<evidence type="ECO:0000256" key="2">
    <source>
        <dbReference type="ARBA" id="ARBA00022475"/>
    </source>
</evidence>
<proteinExistence type="inferred from homology"/>
<sequence>MTPSGQGGVVALRRSWHTQPPSTYAFLKKEMAPVPGRARNTALLVAQVIVTILIGETFRVPDLPVLVFICFFLSGNDAASNTSTALMGGAMIVAGTALTIILMMLSLSEPGLRLPLMLLMTLAAGFLSQAMTMGQLANILLFWIVYMGMSADMLQTIGGSLDGFIGNTTDSAVPDSAFMPPEEAMLHTLLWVGSVFVIALGIIVVANRLAGYDPLTMLREGLARRFDAVSEACEAGALPGSATMQTILALAAQGVALLRQYHDLGVKLHPEITSRHVGLAMIRNTARLVMIVVAWSGLDEAGGARFLHRMGQIVAQCGLVYRHGRERAPAIDFDPNELEALALEFGDNPRLYPLAQEFIRSVTIIHGLLIRPETTAASFAPEMKAAARSFFKPDAFTNPAYPQAAIRIALSVVLCYAITRFTSWPGIQTCVVTCFLVSLGTVGDSVHKMLLRVVGAMIGAVFGIGTILLLMPALTDCLDLILVVIPVAAFAGWIKSGSERISYAGVQIAMAYFMTVLQGYGPTLDMETARNRVVGILIGNVVVYLMAAALWPVSATHVARAHLVGAVRQLGQLIVLRRAHPDGAVDIAQEMEREKFGRAIAATRTALRNAPFEEERLKGNAFIPDITLPLVGDIQLLSIPVAVISDVRRDPDETARAHMETLRLWLDELAQWLEDGRDGLDLQLRLPALPLMAHDPQRMVWFGLLDERLRQIVRSYDPDSTLSARQG</sequence>
<protein>
    <submittedName>
        <fullName evidence="9">Fusaric acid resistance protein</fullName>
    </submittedName>
</protein>
<feature type="transmembrane region" description="Helical" evidence="7">
    <location>
        <begin position="189"/>
        <end position="210"/>
    </location>
</feature>
<evidence type="ECO:0000256" key="6">
    <source>
        <dbReference type="ARBA" id="ARBA00043993"/>
    </source>
</evidence>
<keyword evidence="4 7" id="KW-1133">Transmembrane helix</keyword>
<feature type="transmembrane region" description="Helical" evidence="7">
    <location>
        <begin position="425"/>
        <end position="442"/>
    </location>
</feature>
<keyword evidence="3 7" id="KW-0812">Transmembrane</keyword>
<feature type="domain" description="Integral membrane bound transporter" evidence="8">
    <location>
        <begin position="414"/>
        <end position="544"/>
    </location>
</feature>
<evidence type="ECO:0000256" key="5">
    <source>
        <dbReference type="ARBA" id="ARBA00023136"/>
    </source>
</evidence>
<evidence type="ECO:0000256" key="1">
    <source>
        <dbReference type="ARBA" id="ARBA00004651"/>
    </source>
</evidence>
<dbReference type="PANTHER" id="PTHR30509">
    <property type="entry name" value="P-HYDROXYBENZOIC ACID EFFLUX PUMP SUBUNIT-RELATED"/>
    <property type="match status" value="1"/>
</dbReference>
<name>A0ABQ0Q484_9PROT</name>
<dbReference type="InterPro" id="IPR049453">
    <property type="entry name" value="Memb_transporter_dom"/>
</dbReference>
<comment type="caution">
    <text evidence="9">The sequence shown here is derived from an EMBL/GenBank/DDBJ whole genome shotgun (WGS) entry which is preliminary data.</text>
</comment>
<organism evidence="9 10">
    <name type="scientific">Asaia krungthepensis NRIC 0535</name>
    <dbReference type="NCBI Taxonomy" id="1307925"/>
    <lineage>
        <taxon>Bacteria</taxon>
        <taxon>Pseudomonadati</taxon>
        <taxon>Pseudomonadota</taxon>
        <taxon>Alphaproteobacteria</taxon>
        <taxon>Acetobacterales</taxon>
        <taxon>Acetobacteraceae</taxon>
        <taxon>Asaia</taxon>
    </lineage>
</organism>
<dbReference type="Proteomes" id="UP001062776">
    <property type="component" value="Unassembled WGS sequence"/>
</dbReference>
<feature type="transmembrane region" description="Helical" evidence="7">
    <location>
        <begin position="501"/>
        <end position="521"/>
    </location>
</feature>
<feature type="transmembrane region" description="Helical" evidence="7">
    <location>
        <begin position="533"/>
        <end position="553"/>
    </location>
</feature>
<comment type="subcellular location">
    <subcellularLocation>
        <location evidence="1">Cell membrane</location>
        <topology evidence="1">Multi-pass membrane protein</topology>
    </subcellularLocation>
</comment>
<feature type="transmembrane region" description="Helical" evidence="7">
    <location>
        <begin position="449"/>
        <end position="471"/>
    </location>
</feature>
<evidence type="ECO:0000259" key="8">
    <source>
        <dbReference type="Pfam" id="PF13515"/>
    </source>
</evidence>
<feature type="transmembrane region" description="Helical" evidence="7">
    <location>
        <begin position="477"/>
        <end position="494"/>
    </location>
</feature>
<gene>
    <name evidence="9" type="ORF">AA0535_2089</name>
</gene>
<reference evidence="9" key="1">
    <citation type="submission" date="2013-04" db="EMBL/GenBank/DDBJ databases">
        <title>The genome sequencing project of 58 acetic acid bacteria.</title>
        <authorList>
            <person name="Okamoto-Kainuma A."/>
            <person name="Ishikawa M."/>
            <person name="Umino S."/>
            <person name="Koizumi Y."/>
            <person name="Shiwa Y."/>
            <person name="Yoshikawa H."/>
            <person name="Matsutani M."/>
            <person name="Matsushita K."/>
        </authorList>
    </citation>
    <scope>NUCLEOTIDE SEQUENCE</scope>
    <source>
        <strain evidence="9">NRIC 0535</strain>
    </source>
</reference>
<keyword evidence="5 7" id="KW-0472">Membrane</keyword>
<evidence type="ECO:0000256" key="4">
    <source>
        <dbReference type="ARBA" id="ARBA00022989"/>
    </source>
</evidence>
<feature type="transmembrane region" description="Helical" evidence="7">
    <location>
        <begin position="86"/>
        <end position="105"/>
    </location>
</feature>
<accession>A0ABQ0Q484</accession>
<dbReference type="PANTHER" id="PTHR30509:SF9">
    <property type="entry name" value="MULTIDRUG RESISTANCE PROTEIN MDTO"/>
    <property type="match status" value="1"/>
</dbReference>
<keyword evidence="2" id="KW-1003">Cell membrane</keyword>
<evidence type="ECO:0000313" key="9">
    <source>
        <dbReference type="EMBL" id="GBQ90603.1"/>
    </source>
</evidence>
<evidence type="ECO:0000256" key="3">
    <source>
        <dbReference type="ARBA" id="ARBA00022692"/>
    </source>
</evidence>
<dbReference type="Pfam" id="PF13515">
    <property type="entry name" value="FUSC_2"/>
    <property type="match status" value="1"/>
</dbReference>
<dbReference type="EMBL" id="BAPV01000020">
    <property type="protein sequence ID" value="GBQ90603.1"/>
    <property type="molecule type" value="Genomic_DNA"/>
</dbReference>
<comment type="similarity">
    <text evidence="6">Belongs to the YccS/YhfK family.</text>
</comment>
<evidence type="ECO:0000313" key="10">
    <source>
        <dbReference type="Proteomes" id="UP001062776"/>
    </source>
</evidence>
<keyword evidence="10" id="KW-1185">Reference proteome</keyword>